<dbReference type="SUPFAM" id="SSF54001">
    <property type="entry name" value="Cysteine proteinases"/>
    <property type="match status" value="1"/>
</dbReference>
<gene>
    <name evidence="10" type="ORF">IMG5_076630</name>
</gene>
<dbReference type="EMBL" id="GL983617">
    <property type="protein sequence ID" value="EGR32633.1"/>
    <property type="molecule type" value="Genomic_DNA"/>
</dbReference>
<dbReference type="EC" id="3.4.19.12" evidence="8"/>
<dbReference type="PANTHER" id="PTHR10589">
    <property type="entry name" value="UBIQUITIN CARBOXYL-TERMINAL HYDROLASE"/>
    <property type="match status" value="1"/>
</dbReference>
<name>G0QQ73_ICHMU</name>
<dbReference type="GeneID" id="14908746"/>
<dbReference type="Gene3D" id="3.40.532.10">
    <property type="entry name" value="Peptidase C12, ubiquitin carboxyl-terminal hydrolase"/>
    <property type="match status" value="1"/>
</dbReference>
<evidence type="ECO:0000256" key="6">
    <source>
        <dbReference type="ARBA" id="ARBA00022807"/>
    </source>
</evidence>
<dbReference type="Pfam" id="PF01088">
    <property type="entry name" value="Peptidase_C12"/>
    <property type="match status" value="1"/>
</dbReference>
<keyword evidence="6 7" id="KW-0788">Thiol protease</keyword>
<sequence length="227" mass="26526">MPLESNPDVINEFIQKLGFDIQKYAFNDLYDLEEQSLKQNSSKTLAALLTFPVDEKVNQFNENEKKEIIKKGQFINPKLYFMKQYAENACGTIAIFNTVMNLIQDDHSFIQKDSLFDKFYKETIGLNPDERGHHFKQLKELKQQHVEAVQNGETQYDYNDDVFHHFVCLVSKNGILYELDGMKEFPINHGNTSKDSFLVDVARVFNEFVQRSDEQMSYNVLVLQKND</sequence>
<organism evidence="10 11">
    <name type="scientific">Ichthyophthirius multifiliis</name>
    <name type="common">White spot disease agent</name>
    <name type="synonym">Ich</name>
    <dbReference type="NCBI Taxonomy" id="5932"/>
    <lineage>
        <taxon>Eukaryota</taxon>
        <taxon>Sar</taxon>
        <taxon>Alveolata</taxon>
        <taxon>Ciliophora</taxon>
        <taxon>Intramacronucleata</taxon>
        <taxon>Oligohymenophorea</taxon>
        <taxon>Hymenostomatida</taxon>
        <taxon>Ophryoglenina</taxon>
        <taxon>Ichthyophthirius</taxon>
    </lineage>
</organism>
<dbReference type="GO" id="GO:0004843">
    <property type="term" value="F:cysteine-type deubiquitinase activity"/>
    <property type="evidence" value="ECO:0007669"/>
    <property type="project" value="UniProtKB-UniRule"/>
</dbReference>
<evidence type="ECO:0000256" key="3">
    <source>
        <dbReference type="ARBA" id="ARBA00022670"/>
    </source>
</evidence>
<evidence type="ECO:0000256" key="2">
    <source>
        <dbReference type="ARBA" id="ARBA00009326"/>
    </source>
</evidence>
<evidence type="ECO:0000256" key="4">
    <source>
        <dbReference type="ARBA" id="ARBA00022786"/>
    </source>
</evidence>
<dbReference type="eggNOG" id="KOG1415">
    <property type="taxonomic scope" value="Eukaryota"/>
</dbReference>
<feature type="site" description="Important for enzyme activity" evidence="7">
    <location>
        <position position="180"/>
    </location>
</feature>
<dbReference type="FunCoup" id="G0QQ73">
    <property type="interactions" value="49"/>
</dbReference>
<evidence type="ECO:0000313" key="10">
    <source>
        <dbReference type="EMBL" id="EGR32633.1"/>
    </source>
</evidence>
<evidence type="ECO:0000256" key="1">
    <source>
        <dbReference type="ARBA" id="ARBA00000707"/>
    </source>
</evidence>
<keyword evidence="11" id="KW-1185">Reference proteome</keyword>
<keyword evidence="3 7" id="KW-0645">Protease</keyword>
<accession>G0QQ73</accession>
<feature type="site" description="Transition state stabilizer" evidence="7">
    <location>
        <position position="84"/>
    </location>
</feature>
<dbReference type="GO" id="GO:0005737">
    <property type="term" value="C:cytoplasm"/>
    <property type="evidence" value="ECO:0007669"/>
    <property type="project" value="TreeGrafter"/>
</dbReference>
<dbReference type="PRINTS" id="PR00707">
    <property type="entry name" value="UBCTHYDRLASE"/>
</dbReference>
<comment type="catalytic activity">
    <reaction evidence="1 7 8">
        <text>Thiol-dependent hydrolysis of ester, thioester, amide, peptide and isopeptide bonds formed by the C-terminal Gly of ubiquitin (a 76-residue protein attached to proteins as an intracellular targeting signal).</text>
        <dbReference type="EC" id="3.4.19.12"/>
    </reaction>
</comment>
<feature type="active site" description="Proton donor" evidence="7">
    <location>
        <position position="165"/>
    </location>
</feature>
<feature type="domain" description="UCH catalytic" evidence="9">
    <location>
        <begin position="1"/>
        <end position="225"/>
    </location>
</feature>
<feature type="active site" description="Nucleophile" evidence="7">
    <location>
        <position position="90"/>
    </location>
</feature>
<evidence type="ECO:0000256" key="8">
    <source>
        <dbReference type="RuleBase" id="RU361215"/>
    </source>
</evidence>
<dbReference type="RefSeq" id="XP_004036619.1">
    <property type="nucleotide sequence ID" value="XM_004036571.1"/>
</dbReference>
<dbReference type="InterPro" id="IPR001578">
    <property type="entry name" value="Peptidase_C12_UCH"/>
</dbReference>
<keyword evidence="5 7" id="KW-0378">Hydrolase</keyword>
<proteinExistence type="inferred from homology"/>
<dbReference type="FunFam" id="3.40.532.10:FF:000006">
    <property type="entry name" value="Ubiquitin carboxyl-terminal hydrolase"/>
    <property type="match status" value="1"/>
</dbReference>
<keyword evidence="4 7" id="KW-0833">Ubl conjugation pathway</keyword>
<evidence type="ECO:0000256" key="5">
    <source>
        <dbReference type="ARBA" id="ARBA00022801"/>
    </source>
</evidence>
<dbReference type="PROSITE" id="PS52048">
    <property type="entry name" value="UCH_DOMAIN"/>
    <property type="match status" value="1"/>
</dbReference>
<dbReference type="InterPro" id="IPR036959">
    <property type="entry name" value="Peptidase_C12_UCH_sf"/>
</dbReference>
<dbReference type="OMA" id="TCFVQAP"/>
<dbReference type="AlphaFoldDB" id="G0QQ73"/>
<dbReference type="PANTHER" id="PTHR10589:SF17">
    <property type="entry name" value="UBIQUITIN CARBOXYL-TERMINAL HYDROLASE"/>
    <property type="match status" value="1"/>
</dbReference>
<dbReference type="GO" id="GO:0016579">
    <property type="term" value="P:protein deubiquitination"/>
    <property type="evidence" value="ECO:0007669"/>
    <property type="project" value="TreeGrafter"/>
</dbReference>
<evidence type="ECO:0000256" key="7">
    <source>
        <dbReference type="PROSITE-ProRule" id="PRU01393"/>
    </source>
</evidence>
<dbReference type="Proteomes" id="UP000008983">
    <property type="component" value="Unassembled WGS sequence"/>
</dbReference>
<dbReference type="InParanoid" id="G0QQ73"/>
<dbReference type="OrthoDB" id="427186at2759"/>
<dbReference type="STRING" id="857967.G0QQ73"/>
<protein>
    <recommendedName>
        <fullName evidence="8">Ubiquitin carboxyl-terminal hydrolase</fullName>
        <ecNumber evidence="8">3.4.19.12</ecNumber>
    </recommendedName>
</protein>
<evidence type="ECO:0000313" key="11">
    <source>
        <dbReference type="Proteomes" id="UP000008983"/>
    </source>
</evidence>
<dbReference type="InterPro" id="IPR038765">
    <property type="entry name" value="Papain-like_cys_pep_sf"/>
</dbReference>
<reference evidence="10 11" key="1">
    <citation type="submission" date="2011-07" db="EMBL/GenBank/DDBJ databases">
        <authorList>
            <person name="Coyne R."/>
            <person name="Brami D."/>
            <person name="Johnson J."/>
            <person name="Hostetler J."/>
            <person name="Hannick L."/>
            <person name="Clark T."/>
            <person name="Cassidy-Hanley D."/>
            <person name="Inman J."/>
        </authorList>
    </citation>
    <scope>NUCLEOTIDE SEQUENCE [LARGE SCALE GENOMIC DNA]</scope>
    <source>
        <strain evidence="10 11">G5</strain>
    </source>
</reference>
<dbReference type="GO" id="GO:0006511">
    <property type="term" value="P:ubiquitin-dependent protein catabolic process"/>
    <property type="evidence" value="ECO:0007669"/>
    <property type="project" value="UniProtKB-UniRule"/>
</dbReference>
<comment type="similarity">
    <text evidence="2 7 8">Belongs to the peptidase C12 family.</text>
</comment>
<evidence type="ECO:0000259" key="9">
    <source>
        <dbReference type="PROSITE" id="PS52048"/>
    </source>
</evidence>